<sequence length="42" mass="4695">MTFFLGVKSGSSDAYNICIKIDIFPLQSKEFTTPEATIYSKC</sequence>
<gene>
    <name evidence="1" type="ORF">SAMN05216469_12819</name>
</gene>
<protein>
    <submittedName>
        <fullName evidence="1">Uncharacterized protein</fullName>
    </submittedName>
</protein>
<reference evidence="1 2" key="1">
    <citation type="submission" date="2016-10" db="EMBL/GenBank/DDBJ databases">
        <authorList>
            <person name="de Groot N.N."/>
        </authorList>
    </citation>
    <scope>NUCLEOTIDE SEQUENCE [LARGE SCALE GENOMIC DNA]</scope>
    <source>
        <strain evidence="1 2">KH2T6</strain>
    </source>
</reference>
<dbReference type="AlphaFoldDB" id="A0A1H7Q2W1"/>
<proteinExistence type="predicted"/>
<name>A0A1H7Q2W1_RUMAL</name>
<organism evidence="1 2">
    <name type="scientific">Ruminococcus albus</name>
    <dbReference type="NCBI Taxonomy" id="1264"/>
    <lineage>
        <taxon>Bacteria</taxon>
        <taxon>Bacillati</taxon>
        <taxon>Bacillota</taxon>
        <taxon>Clostridia</taxon>
        <taxon>Eubacteriales</taxon>
        <taxon>Oscillospiraceae</taxon>
        <taxon>Ruminococcus</taxon>
    </lineage>
</organism>
<evidence type="ECO:0000313" key="1">
    <source>
        <dbReference type="EMBL" id="SEL42149.1"/>
    </source>
</evidence>
<evidence type="ECO:0000313" key="2">
    <source>
        <dbReference type="Proteomes" id="UP000186015"/>
    </source>
</evidence>
<dbReference type="EMBL" id="FOAT01000028">
    <property type="protein sequence ID" value="SEL42149.1"/>
    <property type="molecule type" value="Genomic_DNA"/>
</dbReference>
<dbReference type="Proteomes" id="UP000186015">
    <property type="component" value="Unassembled WGS sequence"/>
</dbReference>
<accession>A0A1H7Q2W1</accession>